<gene>
    <name evidence="1" type="ORF">COK05_27565</name>
</gene>
<reference evidence="1 2" key="1">
    <citation type="submission" date="2017-09" db="EMBL/GenBank/DDBJ databases">
        <title>Large-scale bioinformatics analysis of Bacillus genomes uncovers conserved roles of natural products in bacterial physiology.</title>
        <authorList>
            <consortium name="Agbiome Team Llc"/>
            <person name="Bleich R.M."/>
            <person name="Grubbs K.J."/>
            <person name="Santa Maria K.C."/>
            <person name="Allen S.E."/>
            <person name="Farag S."/>
            <person name="Shank E.A."/>
            <person name="Bowers A."/>
        </authorList>
    </citation>
    <scope>NUCLEOTIDE SEQUENCE [LARGE SCALE GENOMIC DNA]</scope>
    <source>
        <strain evidence="1 2">AFS070861</strain>
    </source>
</reference>
<sequence length="153" mass="17194">MADYFCKDGKKYYKKKDKSCNSSNSSNCFIETFTIFGSETTPTSLEIPPGSTITLFENFTTNHNKTLIRFSFSPVFAAFVTLTIRTFNSTTPQTITLTPGDRKTFLFEDVQSITFSNATTANAELSPLFIQQTTCICCGESNSYYYESSDYGY</sequence>
<dbReference type="AlphaFoldDB" id="A0A2B2LD60"/>
<accession>A0A2B2LD60</accession>
<proteinExistence type="predicted"/>
<evidence type="ECO:0008006" key="3">
    <source>
        <dbReference type="Google" id="ProtNLM"/>
    </source>
</evidence>
<protein>
    <recommendedName>
        <fullName evidence="3">Exosporium protein D</fullName>
    </recommendedName>
</protein>
<evidence type="ECO:0000313" key="2">
    <source>
        <dbReference type="Proteomes" id="UP000224386"/>
    </source>
</evidence>
<dbReference type="RefSeq" id="WP_046958398.1">
    <property type="nucleotide sequence ID" value="NZ_JBHURP010000022.1"/>
</dbReference>
<organism evidence="1 2">
    <name type="scientific">Bacillus cereus</name>
    <dbReference type="NCBI Taxonomy" id="1396"/>
    <lineage>
        <taxon>Bacteria</taxon>
        <taxon>Bacillati</taxon>
        <taxon>Bacillota</taxon>
        <taxon>Bacilli</taxon>
        <taxon>Bacillales</taxon>
        <taxon>Bacillaceae</taxon>
        <taxon>Bacillus</taxon>
        <taxon>Bacillus cereus group</taxon>
    </lineage>
</organism>
<dbReference type="Proteomes" id="UP000224386">
    <property type="component" value="Unassembled WGS sequence"/>
</dbReference>
<comment type="caution">
    <text evidence="1">The sequence shown here is derived from an EMBL/GenBank/DDBJ whole genome shotgun (WGS) entry which is preliminary data.</text>
</comment>
<name>A0A2B2LD60_BACCE</name>
<evidence type="ECO:0000313" key="1">
    <source>
        <dbReference type="EMBL" id="PFQ40571.1"/>
    </source>
</evidence>
<dbReference type="EMBL" id="NVAP01000064">
    <property type="protein sequence ID" value="PFQ40571.1"/>
    <property type="molecule type" value="Genomic_DNA"/>
</dbReference>